<sequence length="318" mass="34445">MEYQPIPSPSSGSQPFQFLNSPFGDTTYTKVFVGGLAWETHSDTLRQHFEQYGDILEAVVISDKHTGRSKGYGFVTFRDPDAARRACADPAPIIDGRRANCNLASLGRARPPMPFVGRPRQSLQHLGSMPGLSGAYVGNVGYQQPFPYGYQQGYVYPPYGYTAYSPEYMYAQGLYSPYMGQQQYLQVYGVPGTGGSAMYPYGQLSQTVPGCQSYTAMQGYAVPGHQVVQLTGPGMNTITSPSTPTSQASYPTGKVSRFGIHGSSCSINFLPDMCCLRFKLALVLFATLGTAVTVPNQQLRHSAPAQFMPGGGSDHRTG</sequence>
<proteinExistence type="predicted"/>
<accession>A0AAN7JRS0</accession>
<evidence type="ECO:0000313" key="5">
    <source>
        <dbReference type="Proteomes" id="UP001345219"/>
    </source>
</evidence>
<evidence type="ECO:0000256" key="2">
    <source>
        <dbReference type="PROSITE-ProRule" id="PRU00176"/>
    </source>
</evidence>
<evidence type="ECO:0000256" key="1">
    <source>
        <dbReference type="ARBA" id="ARBA00022884"/>
    </source>
</evidence>
<dbReference type="FunFam" id="3.30.70.330:FF:000250">
    <property type="entry name" value="RNA-binding (RRM/RBD/RNP motifs) family protein"/>
    <property type="match status" value="1"/>
</dbReference>
<evidence type="ECO:0000259" key="3">
    <source>
        <dbReference type="PROSITE" id="PS50102"/>
    </source>
</evidence>
<dbReference type="InterPro" id="IPR000504">
    <property type="entry name" value="RRM_dom"/>
</dbReference>
<dbReference type="SUPFAM" id="SSF54928">
    <property type="entry name" value="RNA-binding domain, RBD"/>
    <property type="match status" value="1"/>
</dbReference>
<name>A0AAN7JRS0_9MYRT</name>
<organism evidence="4 5">
    <name type="scientific">Trapa incisa</name>
    <dbReference type="NCBI Taxonomy" id="236973"/>
    <lineage>
        <taxon>Eukaryota</taxon>
        <taxon>Viridiplantae</taxon>
        <taxon>Streptophyta</taxon>
        <taxon>Embryophyta</taxon>
        <taxon>Tracheophyta</taxon>
        <taxon>Spermatophyta</taxon>
        <taxon>Magnoliopsida</taxon>
        <taxon>eudicotyledons</taxon>
        <taxon>Gunneridae</taxon>
        <taxon>Pentapetalae</taxon>
        <taxon>rosids</taxon>
        <taxon>malvids</taxon>
        <taxon>Myrtales</taxon>
        <taxon>Lythraceae</taxon>
        <taxon>Trapa</taxon>
    </lineage>
</organism>
<evidence type="ECO:0000313" key="4">
    <source>
        <dbReference type="EMBL" id="KAK4752706.1"/>
    </source>
</evidence>
<dbReference type="Pfam" id="PF00076">
    <property type="entry name" value="RRM_1"/>
    <property type="match status" value="1"/>
</dbReference>
<dbReference type="PANTHER" id="PTHR11176">
    <property type="entry name" value="BOULE-RELATED"/>
    <property type="match status" value="1"/>
</dbReference>
<dbReference type="InterPro" id="IPR012677">
    <property type="entry name" value="Nucleotide-bd_a/b_plait_sf"/>
</dbReference>
<dbReference type="AlphaFoldDB" id="A0AAN7JRS0"/>
<dbReference type="Proteomes" id="UP001345219">
    <property type="component" value="Chromosome 16"/>
</dbReference>
<dbReference type="EMBL" id="JAXIOK010000016">
    <property type="protein sequence ID" value="KAK4752706.1"/>
    <property type="molecule type" value="Genomic_DNA"/>
</dbReference>
<gene>
    <name evidence="4" type="ORF">SAY87_021504</name>
</gene>
<dbReference type="PROSITE" id="PS50102">
    <property type="entry name" value="RRM"/>
    <property type="match status" value="1"/>
</dbReference>
<protein>
    <recommendedName>
        <fullName evidence="3">RRM domain-containing protein</fullName>
    </recommendedName>
</protein>
<dbReference type="SMART" id="SM00360">
    <property type="entry name" value="RRM"/>
    <property type="match status" value="1"/>
</dbReference>
<keyword evidence="1 2" id="KW-0694">RNA-binding</keyword>
<dbReference type="CDD" id="cd12384">
    <property type="entry name" value="RRM_RBM24_RBM38_like"/>
    <property type="match status" value="1"/>
</dbReference>
<dbReference type="Gene3D" id="3.30.70.330">
    <property type="match status" value="1"/>
</dbReference>
<reference evidence="4 5" key="1">
    <citation type="journal article" date="2023" name="Hortic Res">
        <title>Pangenome of water caltrop reveals structural variations and asymmetric subgenome divergence after allopolyploidization.</title>
        <authorList>
            <person name="Zhang X."/>
            <person name="Chen Y."/>
            <person name="Wang L."/>
            <person name="Yuan Y."/>
            <person name="Fang M."/>
            <person name="Shi L."/>
            <person name="Lu R."/>
            <person name="Comes H.P."/>
            <person name="Ma Y."/>
            <person name="Chen Y."/>
            <person name="Huang G."/>
            <person name="Zhou Y."/>
            <person name="Zheng Z."/>
            <person name="Qiu Y."/>
        </authorList>
    </citation>
    <scope>NUCLEOTIDE SEQUENCE [LARGE SCALE GENOMIC DNA]</scope>
    <source>
        <tissue evidence="4">Roots</tissue>
    </source>
</reference>
<dbReference type="PANTHER" id="PTHR11176:SF26">
    <property type="entry name" value="RNA-BINDING (RRM_RBD_RNP MOTIFS) FAMILY PROTEIN"/>
    <property type="match status" value="1"/>
</dbReference>
<comment type="caution">
    <text evidence="4">The sequence shown here is derived from an EMBL/GenBank/DDBJ whole genome shotgun (WGS) entry which is preliminary data.</text>
</comment>
<keyword evidence="5" id="KW-1185">Reference proteome</keyword>
<dbReference type="InterPro" id="IPR035979">
    <property type="entry name" value="RBD_domain_sf"/>
</dbReference>
<feature type="domain" description="RRM" evidence="3">
    <location>
        <begin position="29"/>
        <end position="111"/>
    </location>
</feature>
<dbReference type="GO" id="GO:0003723">
    <property type="term" value="F:RNA binding"/>
    <property type="evidence" value="ECO:0007669"/>
    <property type="project" value="UniProtKB-UniRule"/>
</dbReference>